<accession>S4Y1A5</accession>
<organism evidence="1 2">
    <name type="scientific">Sorangium cellulosum So0157-2</name>
    <dbReference type="NCBI Taxonomy" id="1254432"/>
    <lineage>
        <taxon>Bacteria</taxon>
        <taxon>Pseudomonadati</taxon>
        <taxon>Myxococcota</taxon>
        <taxon>Polyangia</taxon>
        <taxon>Polyangiales</taxon>
        <taxon>Polyangiaceae</taxon>
        <taxon>Sorangium</taxon>
    </lineage>
</organism>
<evidence type="ECO:0000313" key="1">
    <source>
        <dbReference type="EMBL" id="AGP38519.1"/>
    </source>
</evidence>
<dbReference type="KEGG" id="scu:SCE1572_31025"/>
<dbReference type="EMBL" id="CP003969">
    <property type="protein sequence ID" value="AGP38519.1"/>
    <property type="molecule type" value="Genomic_DNA"/>
</dbReference>
<proteinExistence type="predicted"/>
<gene>
    <name evidence="1" type="ORF">SCE1572_31025</name>
</gene>
<dbReference type="AlphaFoldDB" id="S4Y1A5"/>
<protein>
    <submittedName>
        <fullName evidence="1">Uncharacterized protein</fullName>
    </submittedName>
</protein>
<dbReference type="Proteomes" id="UP000014803">
    <property type="component" value="Chromosome"/>
</dbReference>
<evidence type="ECO:0000313" key="2">
    <source>
        <dbReference type="Proteomes" id="UP000014803"/>
    </source>
</evidence>
<dbReference type="HOGENOM" id="CLU_2169435_0_0_7"/>
<sequence>MRSYTAGFICEATKRFQMSLYSLYCSSLRCFLIESGWISTLVGRIASCASCAFFFDLKTFGRSGTNSLPYRFATTPRTSATASSLTRVESVRMYVMRPTGPPSRLRSMPS</sequence>
<name>S4Y1A5_SORCE</name>
<reference evidence="1 2" key="1">
    <citation type="journal article" date="2013" name="Sci. Rep.">
        <title>Extraordinary expansion of a Sorangium cellulosum genome from an alkaline milieu.</title>
        <authorList>
            <person name="Han K."/>
            <person name="Li Z.F."/>
            <person name="Peng R."/>
            <person name="Zhu L.P."/>
            <person name="Zhou T."/>
            <person name="Wang L.G."/>
            <person name="Li S.G."/>
            <person name="Zhang X.B."/>
            <person name="Hu W."/>
            <person name="Wu Z.H."/>
            <person name="Qin N."/>
            <person name="Li Y.Z."/>
        </authorList>
    </citation>
    <scope>NUCLEOTIDE SEQUENCE [LARGE SCALE GENOMIC DNA]</scope>
    <source>
        <strain evidence="1 2">So0157-2</strain>
    </source>
</reference>
<dbReference type="STRING" id="1254432.SCE1572_31025"/>